<accession>D4YR40</accession>
<evidence type="ECO:0000256" key="1">
    <source>
        <dbReference type="SAM" id="MobiDB-lite"/>
    </source>
</evidence>
<evidence type="ECO:0000259" key="2">
    <source>
        <dbReference type="Pfam" id="PF10081"/>
    </source>
</evidence>
<dbReference type="RefSeq" id="WP_005886483.1">
    <property type="nucleotide sequence ID" value="NZ_ADNU01000096.1"/>
</dbReference>
<feature type="domain" description="Alpha/beta-hydrolase catalytic" evidence="2">
    <location>
        <begin position="285"/>
        <end position="573"/>
    </location>
</feature>
<feature type="compositionally biased region" description="Polar residues" evidence="1">
    <location>
        <begin position="60"/>
        <end position="69"/>
    </location>
</feature>
<dbReference type="InterPro" id="IPR027788">
    <property type="entry name" value="Alpha/beta-hydrolase_N_dom"/>
</dbReference>
<protein>
    <submittedName>
        <fullName evidence="4">Uncharacterized protein</fullName>
    </submittedName>
</protein>
<evidence type="ECO:0000313" key="4">
    <source>
        <dbReference type="EMBL" id="EFG46291.1"/>
    </source>
</evidence>
<feature type="region of interest" description="Disordered" evidence="1">
    <location>
        <begin position="221"/>
        <end position="240"/>
    </location>
</feature>
<sequence length="619" mass="69526">MVKRIAAAFGHASSWTALTPSLIPRTWWMTAINVAVNAYAGQKAGELAHALLNRNRRNAPATSSRTQHPAQHRPQHPSHPNKSTSPAPPGFRIARPATQSVSRNIALLSLAGAGSAFAISRSIREQEDIAQRTNDHTVSVREHVFGYIVGELAWLSLDLASLGMNRLRQRLERRLHTRLPFMPELVITALSVGAMAYSSRKLISTILFRLAEQAVRSDFARPSLARRPSEPQRSGSRYSQERFSTLGYHGRDFVASGPRKDRIQATLKRTSGKSHTPTDTAHEPIRIFIGRLSHPDLSDAAEAAVRELDRTGAFDREALLLVTNTGSGWTPQWSVEAFEYLMGGNCASVAIQYSFAGSWLAFLIHRDQAIYASRALLEAVERHLSTLDKHSRPRIYVTGESLGALGGHGAFTSLTDMRQRVDGALWTGTPRTTPIFKNLIASRHVLSPEIQPVIGRGSRVRFVQKPKQLKESPLGPYRPWIGSRIVYAQHPSDPVVWWSPSMVIRKPDWLREPRGKDVSPYVVWFPWLTFWQLLADMPRSVQLPGGRGHSYHREVVHYWNEILDTHFTKKDCTKIGDAIADDIARKSTGQAWRHPEQNTTHQSMFDKLLWAILQRRKDS</sequence>
<dbReference type="Pfam" id="PF10081">
    <property type="entry name" value="Abhydrolase_9"/>
    <property type="match status" value="1"/>
</dbReference>
<reference evidence="4 5" key="1">
    <citation type="submission" date="2010-04" db="EMBL/GenBank/DDBJ databases">
        <authorList>
            <person name="Qin X."/>
            <person name="Bachman B."/>
            <person name="Battles P."/>
            <person name="Bell A."/>
            <person name="Bess C."/>
            <person name="Bickham C."/>
            <person name="Chaboub L."/>
            <person name="Chen D."/>
            <person name="Coyle M."/>
            <person name="Deiros D.R."/>
            <person name="Dinh H."/>
            <person name="Forbes L."/>
            <person name="Fowler G."/>
            <person name="Francisco L."/>
            <person name="Fu Q."/>
            <person name="Gubbala S."/>
            <person name="Hale W."/>
            <person name="Han Y."/>
            <person name="Hemphill L."/>
            <person name="Highlander S.K."/>
            <person name="Hirani K."/>
            <person name="Hogues M."/>
            <person name="Jackson L."/>
            <person name="Jakkamsetti A."/>
            <person name="Javaid M."/>
            <person name="Jiang H."/>
            <person name="Korchina V."/>
            <person name="Kovar C."/>
            <person name="Lara F."/>
            <person name="Lee S."/>
            <person name="Mata R."/>
            <person name="Mathew T."/>
            <person name="Moen C."/>
            <person name="Morales K."/>
            <person name="Munidasa M."/>
            <person name="Nazareth L."/>
            <person name="Ngo R."/>
            <person name="Nguyen L."/>
            <person name="Okwuonu G."/>
            <person name="Ongeri F."/>
            <person name="Patil S."/>
            <person name="Petrosino J."/>
            <person name="Pham C."/>
            <person name="Pham P."/>
            <person name="Pu L.-L."/>
            <person name="Puazo M."/>
            <person name="Raj R."/>
            <person name="Reid J."/>
            <person name="Rouhana J."/>
            <person name="Saada N."/>
            <person name="Shang Y."/>
            <person name="Simmons D."/>
            <person name="Thornton R."/>
            <person name="Warren J."/>
            <person name="Weissenberger G."/>
            <person name="Zhang J."/>
            <person name="Zhang L."/>
            <person name="Zhou C."/>
            <person name="Zhu D."/>
            <person name="Muzny D."/>
            <person name="Worley K."/>
            <person name="Gibbs R."/>
        </authorList>
    </citation>
    <scope>NUCLEOTIDE SEQUENCE [LARGE SCALE GENOMIC DNA]</scope>
    <source>
        <strain evidence="4 5">ATCC 49030</strain>
    </source>
</reference>
<dbReference type="AlphaFoldDB" id="D4YR40"/>
<name>D4YR40_9MICO</name>
<feature type="region of interest" description="Disordered" evidence="1">
    <location>
        <begin position="57"/>
        <end position="94"/>
    </location>
</feature>
<evidence type="ECO:0000259" key="3">
    <source>
        <dbReference type="Pfam" id="PF15420"/>
    </source>
</evidence>
<dbReference type="OrthoDB" id="4397445at2"/>
<dbReference type="EMBL" id="ADNU01000096">
    <property type="protein sequence ID" value="EFG46291.1"/>
    <property type="molecule type" value="Genomic_DNA"/>
</dbReference>
<dbReference type="InterPro" id="IPR027787">
    <property type="entry name" value="Alpha/beta-hydrolase_catalytic"/>
</dbReference>
<dbReference type="STRING" id="585530.HMPREF0183_2400"/>
<gene>
    <name evidence="4" type="ORF">HMPREF0183_2400</name>
</gene>
<dbReference type="ESTHER" id="9mico-d4yr40">
    <property type="family name" value="Abhydrolase_9"/>
</dbReference>
<dbReference type="eggNOG" id="COG4425">
    <property type="taxonomic scope" value="Bacteria"/>
</dbReference>
<feature type="compositionally biased region" description="Polar residues" evidence="1">
    <location>
        <begin position="231"/>
        <end position="240"/>
    </location>
</feature>
<comment type="caution">
    <text evidence="4">The sequence shown here is derived from an EMBL/GenBank/DDBJ whole genome shotgun (WGS) entry which is preliminary data.</text>
</comment>
<keyword evidence="5" id="KW-1185">Reference proteome</keyword>
<evidence type="ECO:0000313" key="5">
    <source>
        <dbReference type="Proteomes" id="UP000005714"/>
    </source>
</evidence>
<dbReference type="Pfam" id="PF15420">
    <property type="entry name" value="Abhydrolase_9_N"/>
    <property type="match status" value="1"/>
</dbReference>
<feature type="domain" description="Alpha/beta-hydrolase N-terminal" evidence="3">
    <location>
        <begin position="18"/>
        <end position="258"/>
    </location>
</feature>
<dbReference type="Proteomes" id="UP000005714">
    <property type="component" value="Unassembled WGS sequence"/>
</dbReference>
<proteinExistence type="predicted"/>
<organism evidence="4 5">
    <name type="scientific">Brevibacterium mcbrellneri ATCC 49030</name>
    <dbReference type="NCBI Taxonomy" id="585530"/>
    <lineage>
        <taxon>Bacteria</taxon>
        <taxon>Bacillati</taxon>
        <taxon>Actinomycetota</taxon>
        <taxon>Actinomycetes</taxon>
        <taxon>Micrococcales</taxon>
        <taxon>Brevibacteriaceae</taxon>
        <taxon>Brevibacterium</taxon>
    </lineage>
</organism>